<comment type="subcellular location">
    <subcellularLocation>
        <location evidence="1 5">Secreted</location>
    </subcellularLocation>
</comment>
<feature type="compositionally biased region" description="Basic and acidic residues" evidence="6">
    <location>
        <begin position="37"/>
        <end position="49"/>
    </location>
</feature>
<evidence type="ECO:0000256" key="4">
    <source>
        <dbReference type="ARBA" id="ARBA00022729"/>
    </source>
</evidence>
<evidence type="ECO:0000256" key="5">
    <source>
        <dbReference type="RuleBase" id="RU367124"/>
    </source>
</evidence>
<evidence type="ECO:0000313" key="8">
    <source>
        <dbReference type="Proteomes" id="UP000602510"/>
    </source>
</evidence>
<organism evidence="7 8">
    <name type="scientific">Phytophthora infestans</name>
    <name type="common">Potato late blight agent</name>
    <name type="synonym">Botrytis infestans</name>
    <dbReference type="NCBI Taxonomy" id="4787"/>
    <lineage>
        <taxon>Eukaryota</taxon>
        <taxon>Sar</taxon>
        <taxon>Stramenopiles</taxon>
        <taxon>Oomycota</taxon>
        <taxon>Peronosporomycetes</taxon>
        <taxon>Peronosporales</taxon>
        <taxon>Peronosporaceae</taxon>
        <taxon>Phytophthora</taxon>
    </lineage>
</organism>
<sequence>MRLGYLIVGCAVALLATTDGVVDASSKHKQLSTDVPRPADDISSERFLRSQDTPEDDGNPAHEDRGYLTVLTNAAMHPLRERKMKNQIANLIKMDATDAELYAAGVQPHRLFDVIRHKDESVEMSLSQWVTMVHQHQFPSDYILTSQAYRRFKQYAGFYDGMKRNGQRVASTT</sequence>
<dbReference type="InterPro" id="IPR031825">
    <property type="entry name" value="RXLR"/>
</dbReference>
<evidence type="ECO:0000256" key="2">
    <source>
        <dbReference type="ARBA" id="ARBA00010400"/>
    </source>
</evidence>
<comment type="caution">
    <text evidence="7">The sequence shown here is derived from an EMBL/GenBank/DDBJ whole genome shotgun (WGS) entry which is preliminary data.</text>
</comment>
<proteinExistence type="inferred from homology"/>
<feature type="region of interest" description="Disordered" evidence="6">
    <location>
        <begin position="25"/>
        <end position="64"/>
    </location>
</feature>
<dbReference type="Proteomes" id="UP000602510">
    <property type="component" value="Unassembled WGS sequence"/>
</dbReference>
<comment type="function">
    <text evidence="5">Effector that suppresses plant defense responses during pathogen infection.</text>
</comment>
<protein>
    <recommendedName>
        <fullName evidence="5">RxLR effector protein</fullName>
    </recommendedName>
</protein>
<keyword evidence="3 5" id="KW-0964">Secreted</keyword>
<dbReference type="Pfam" id="PF16810">
    <property type="entry name" value="RXLR"/>
    <property type="match status" value="1"/>
</dbReference>
<comment type="similarity">
    <text evidence="2 5">Belongs to the RxLR effector family.</text>
</comment>
<keyword evidence="8" id="KW-1185">Reference proteome</keyword>
<dbReference type="AlphaFoldDB" id="A0A833RNB8"/>
<feature type="chain" id="PRO_5032420426" description="RxLR effector protein" evidence="5">
    <location>
        <begin position="25"/>
        <end position="173"/>
    </location>
</feature>
<evidence type="ECO:0000313" key="7">
    <source>
        <dbReference type="EMBL" id="KAF4028572.1"/>
    </source>
</evidence>
<feature type="signal peptide" evidence="5">
    <location>
        <begin position="1"/>
        <end position="24"/>
    </location>
</feature>
<comment type="domain">
    <text evidence="5">The RxLR-dEER motif acts to carry the protein into the host cell cytoplasm through binding to cell surface phosphatidylinositol-3-phosphate.</text>
</comment>
<gene>
    <name evidence="7" type="ORF">GN244_ATG19750</name>
</gene>
<keyword evidence="4 5" id="KW-0732">Signal</keyword>
<dbReference type="EMBL" id="WSZM01001018">
    <property type="protein sequence ID" value="KAF4028572.1"/>
    <property type="molecule type" value="Genomic_DNA"/>
</dbReference>
<accession>A0A833RNB8</accession>
<evidence type="ECO:0000256" key="1">
    <source>
        <dbReference type="ARBA" id="ARBA00004613"/>
    </source>
</evidence>
<evidence type="ECO:0000256" key="6">
    <source>
        <dbReference type="SAM" id="MobiDB-lite"/>
    </source>
</evidence>
<name>A0A833RNB8_PHYIN</name>
<reference evidence="7" key="1">
    <citation type="submission" date="2020-04" db="EMBL/GenBank/DDBJ databases">
        <title>Hybrid Assembly of Korean Phytophthora infestans isolates.</title>
        <authorList>
            <person name="Prokchorchik M."/>
            <person name="Lee Y."/>
            <person name="Seo J."/>
            <person name="Cho J.-H."/>
            <person name="Park Y.-E."/>
            <person name="Jang D.-C."/>
            <person name="Im J.-S."/>
            <person name="Choi J.-G."/>
            <person name="Park H.-J."/>
            <person name="Lee G.-B."/>
            <person name="Lee Y.-G."/>
            <person name="Hong S.-Y."/>
            <person name="Cho K."/>
            <person name="Sohn K.H."/>
        </authorList>
    </citation>
    <scope>NUCLEOTIDE SEQUENCE</scope>
    <source>
        <strain evidence="7">KR_1_A1</strain>
    </source>
</reference>
<evidence type="ECO:0000256" key="3">
    <source>
        <dbReference type="ARBA" id="ARBA00022525"/>
    </source>
</evidence>